<evidence type="ECO:0000313" key="1">
    <source>
        <dbReference type="EMBL" id="MPN21038.1"/>
    </source>
</evidence>
<reference evidence="1" key="1">
    <citation type="submission" date="2019-08" db="EMBL/GenBank/DDBJ databases">
        <authorList>
            <person name="Kucharzyk K."/>
            <person name="Murdoch R.W."/>
            <person name="Higgins S."/>
            <person name="Loffler F."/>
        </authorList>
    </citation>
    <scope>NUCLEOTIDE SEQUENCE</scope>
</reference>
<accession>A0A645G2G9</accession>
<organism evidence="1">
    <name type="scientific">bioreactor metagenome</name>
    <dbReference type="NCBI Taxonomy" id="1076179"/>
    <lineage>
        <taxon>unclassified sequences</taxon>
        <taxon>metagenomes</taxon>
        <taxon>ecological metagenomes</taxon>
    </lineage>
</organism>
<protein>
    <submittedName>
        <fullName evidence="1">Uncharacterized protein</fullName>
    </submittedName>
</protein>
<gene>
    <name evidence="1" type="ORF">SDC9_168417</name>
</gene>
<name>A0A645G2G9_9ZZZZ</name>
<sequence length="115" mass="12513">MGAGGGHDLVEADLRLDLVDAQRLSHSSHGCLDPVGAGARGEHQRSHSAYGVRFLREEGTWPDVDVVDLVRPIAWVVRRVLAGCHRVLFSSDMGRLRLGPRSASGWPRYSTAGSR</sequence>
<comment type="caution">
    <text evidence="1">The sequence shown here is derived from an EMBL/GenBank/DDBJ whole genome shotgun (WGS) entry which is preliminary data.</text>
</comment>
<dbReference type="EMBL" id="VSSQ01068912">
    <property type="protein sequence ID" value="MPN21038.1"/>
    <property type="molecule type" value="Genomic_DNA"/>
</dbReference>
<proteinExistence type="predicted"/>
<dbReference type="AlphaFoldDB" id="A0A645G2G9"/>